<dbReference type="Pfam" id="PF18962">
    <property type="entry name" value="Por_Secre_tail"/>
    <property type="match status" value="1"/>
</dbReference>
<dbReference type="Proteomes" id="UP000317332">
    <property type="component" value="Unassembled WGS sequence"/>
</dbReference>
<dbReference type="InterPro" id="IPR013425">
    <property type="entry name" value="Autotrns_rpt"/>
</dbReference>
<dbReference type="Gene3D" id="2.160.20.20">
    <property type="match status" value="1"/>
</dbReference>
<dbReference type="NCBIfam" id="TIGR02601">
    <property type="entry name" value="autotrns_rpt"/>
    <property type="match status" value="1"/>
</dbReference>
<dbReference type="RefSeq" id="WP_140988772.1">
    <property type="nucleotide sequence ID" value="NZ_VHIQ01000001.1"/>
</dbReference>
<dbReference type="Pfam" id="PF12951">
    <property type="entry name" value="PATR"/>
    <property type="match status" value="2"/>
</dbReference>
<organism evidence="3 4">
    <name type="scientific">Paucihalobacter ruber</name>
    <dbReference type="NCBI Taxonomy" id="2567861"/>
    <lineage>
        <taxon>Bacteria</taxon>
        <taxon>Pseudomonadati</taxon>
        <taxon>Bacteroidota</taxon>
        <taxon>Flavobacteriia</taxon>
        <taxon>Flavobacteriales</taxon>
        <taxon>Flavobacteriaceae</taxon>
        <taxon>Paucihalobacter</taxon>
    </lineage>
</organism>
<proteinExistence type="predicted"/>
<protein>
    <submittedName>
        <fullName evidence="3">T9SS type A sorting domain-containing protein</fullName>
    </submittedName>
</protein>
<dbReference type="AlphaFoldDB" id="A0A506PPG2"/>
<keyword evidence="4" id="KW-1185">Reference proteome</keyword>
<accession>A0A506PPG2</accession>
<name>A0A506PPG2_9FLAO</name>
<dbReference type="EMBL" id="VHIQ01000001">
    <property type="protein sequence ID" value="TPV35763.1"/>
    <property type="molecule type" value="Genomic_DNA"/>
</dbReference>
<keyword evidence="1" id="KW-0732">Signal</keyword>
<feature type="domain" description="Secretion system C-terminal sorting" evidence="2">
    <location>
        <begin position="888"/>
        <end position="946"/>
    </location>
</feature>
<gene>
    <name evidence="3" type="ORF">FJ651_02275</name>
</gene>
<dbReference type="InterPro" id="IPR011050">
    <property type="entry name" value="Pectin_lyase_fold/virulence"/>
</dbReference>
<dbReference type="SUPFAM" id="SSF51126">
    <property type="entry name" value="Pectin lyase-like"/>
    <property type="match status" value="1"/>
</dbReference>
<evidence type="ECO:0000259" key="2">
    <source>
        <dbReference type="Pfam" id="PF18962"/>
    </source>
</evidence>
<comment type="caution">
    <text evidence="3">The sequence shown here is derived from an EMBL/GenBank/DDBJ whole genome shotgun (WGS) entry which is preliminary data.</text>
</comment>
<reference evidence="3 4" key="1">
    <citation type="submission" date="2019-06" db="EMBL/GenBank/DDBJ databases">
        <title>Flavobacteriaceae Paucihalobacterium erythroidium CWB-1, complete genome.</title>
        <authorList>
            <person name="Wu S."/>
        </authorList>
    </citation>
    <scope>NUCLEOTIDE SEQUENCE [LARGE SCALE GENOMIC DNA]</scope>
    <source>
        <strain evidence="3 4">CWB-1</strain>
    </source>
</reference>
<evidence type="ECO:0000313" key="4">
    <source>
        <dbReference type="Proteomes" id="UP000317332"/>
    </source>
</evidence>
<dbReference type="OrthoDB" id="1522652at2"/>
<evidence type="ECO:0000313" key="3">
    <source>
        <dbReference type="EMBL" id="TPV35763.1"/>
    </source>
</evidence>
<sequence length="947" mass="99065">MNKYLVSIAAVFFCIVFSYGQTQQIFWRSEAVNGEWFEANPCGEIGTSNSQWFYPHFGGNTSRNAPNCFGIYDLVFGNNHELIMNNSESFFNINRITFDGSNTNTRTLNGQGIDLRNEGINIPIIRNLSVGSHIINIPIALQNSPVEFNPVNGNLTFSNTIFNNGNFIDVFGNNGNILRLSGNVQGTGGIALKQNSIIEIAGAMTYTGGTAIEAGTLRIEAGGDLSNDTAVTISSSATFDLNDQSITVRSVSETASGNGGTVDLGSGTLTVAGGWSGELFQNTITGSGNIVKNGSGTWSLYGTNTYSGTTTINGGTLKLLNSSPNSDITIETGGTLIIEGSSEITVKSVNIQSGGLLQINGGQSLKITGDLINNGTVNLSLSLGGDLKVGGNFTQNGILTNNGRAVFFDGTGAQTVTGSSLPLSFDYVRVDKSGTTLSFAEDVVVTQVNGGVGYEQTNGIVTVAAGKSLTVQNGGNFDIVAGTFTLESNSTSYSSLIVNNVTNTGGSIQYNRYTNAIGSGTTGGNDLVAPPLGGQAFGAFATTNDGVLAASGDLRAFAPFNNGANPGAYQNYNVVTDAATALQAGQGYRAAAGATLLFTGDVTTGNLSVGITAPTGTFGEWNLIGNPYPSYIDIGAFLNHAASGTSNIDLMKNASGIYGYDGVATDGWDVITLANAGTRLMAPGQGFFVAADADESLEFTPAMRRTGSSDDFIPGRSAPLTYLKLKASNGQQSYKTDFYFNQNATTGFDAGYDARTWGNQSSGFILYSHLVTDNTGIPMALQALGMDDLNDVSIPLGINAASGSTLEFSILESQLPTNTQVYLEDLTNNTITSITNTSYSVNLNQPVSGTGRFFLRFTTGTLGIGDDTANSLNIYHDAAAQNIVIAGQLSANTQAYLYDLQGRAVSATALSAAQLDQRIDVSSLSSGVYVLSFDNGNTRISKKLMIR</sequence>
<dbReference type="InterPro" id="IPR012332">
    <property type="entry name" value="Autotransporter_pectin_lyase_C"/>
</dbReference>
<dbReference type="NCBIfam" id="TIGR04183">
    <property type="entry name" value="Por_Secre_tail"/>
    <property type="match status" value="1"/>
</dbReference>
<dbReference type="InterPro" id="IPR026444">
    <property type="entry name" value="Secre_tail"/>
</dbReference>
<evidence type="ECO:0000256" key="1">
    <source>
        <dbReference type="ARBA" id="ARBA00022729"/>
    </source>
</evidence>